<sequence length="48" mass="5407">MNFYTYIRQKHGGGSYYVVIPAAFARALEKDRGLTTLDGQEVKVEVTL</sequence>
<reference evidence="1" key="1">
    <citation type="journal article" date="2014" name="Front. Microbiol.">
        <title>High frequency of phylogenetically diverse reductive dehalogenase-homologous genes in deep subseafloor sedimentary metagenomes.</title>
        <authorList>
            <person name="Kawai M."/>
            <person name="Futagami T."/>
            <person name="Toyoda A."/>
            <person name="Takaki Y."/>
            <person name="Nishi S."/>
            <person name="Hori S."/>
            <person name="Arai W."/>
            <person name="Tsubouchi T."/>
            <person name="Morono Y."/>
            <person name="Uchiyama I."/>
            <person name="Ito T."/>
            <person name="Fujiyama A."/>
            <person name="Inagaki F."/>
            <person name="Takami H."/>
        </authorList>
    </citation>
    <scope>NUCLEOTIDE SEQUENCE</scope>
    <source>
        <strain evidence="1">Expedition CK06-06</strain>
    </source>
</reference>
<accession>X1CG72</accession>
<organism evidence="1">
    <name type="scientific">marine sediment metagenome</name>
    <dbReference type="NCBI Taxonomy" id="412755"/>
    <lineage>
        <taxon>unclassified sequences</taxon>
        <taxon>metagenomes</taxon>
        <taxon>ecological metagenomes</taxon>
    </lineage>
</organism>
<proteinExistence type="predicted"/>
<comment type="caution">
    <text evidence="1">The sequence shown here is derived from an EMBL/GenBank/DDBJ whole genome shotgun (WGS) entry which is preliminary data.</text>
</comment>
<name>X1CG72_9ZZZZ</name>
<dbReference type="AlphaFoldDB" id="X1CG72"/>
<protein>
    <submittedName>
        <fullName evidence="1">Uncharacterized protein</fullName>
    </submittedName>
</protein>
<dbReference type="EMBL" id="BART01027350">
    <property type="protein sequence ID" value="GAG92077.1"/>
    <property type="molecule type" value="Genomic_DNA"/>
</dbReference>
<gene>
    <name evidence="1" type="ORF">S01H4_48499</name>
</gene>
<evidence type="ECO:0000313" key="1">
    <source>
        <dbReference type="EMBL" id="GAG92077.1"/>
    </source>
</evidence>